<feature type="transmembrane region" description="Helical" evidence="8">
    <location>
        <begin position="45"/>
        <end position="64"/>
    </location>
</feature>
<evidence type="ECO:0000256" key="1">
    <source>
        <dbReference type="ARBA" id="ARBA00004651"/>
    </source>
</evidence>
<sequence length="214" mass="23408">MKQRYIVLYISIFLLSILVLTGVIIPELLEKVTANIKSLFANAFGWYYLILVAVVVISCLYLLMSPVGRIKLGKQDEGPEFSRPTWIAMLFSAGMGIGLVFYGTSEPISHYAISSPTGEIGTDQAIKDALRFTFFHWGIHAWSIYSIVALAIAYFHFRHDHLNLISATLQPLFGDRVTGMTGKAIDTFSVLATVLGVATSLGFGAVQINGASPI</sequence>
<dbReference type="AlphaFoldDB" id="N4WAB8"/>
<keyword evidence="6 8" id="KW-1133">Transmembrane helix</keyword>
<dbReference type="GO" id="GO:0005886">
    <property type="term" value="C:plasma membrane"/>
    <property type="evidence" value="ECO:0007669"/>
    <property type="project" value="UniProtKB-SubCell"/>
</dbReference>
<dbReference type="eggNOG" id="COG1292">
    <property type="taxonomic scope" value="Bacteria"/>
</dbReference>
<feature type="transmembrane region" description="Helical" evidence="8">
    <location>
        <begin position="85"/>
        <end position="104"/>
    </location>
</feature>
<keyword evidence="5 8" id="KW-0812">Transmembrane</keyword>
<name>N4WAB8_9BACI</name>
<evidence type="ECO:0000313" key="10">
    <source>
        <dbReference type="Proteomes" id="UP000012283"/>
    </source>
</evidence>
<evidence type="ECO:0000256" key="5">
    <source>
        <dbReference type="ARBA" id="ARBA00022692"/>
    </source>
</evidence>
<comment type="similarity">
    <text evidence="2">Belongs to the BCCT transporter (TC 2.A.15) family.</text>
</comment>
<keyword evidence="7 8" id="KW-0472">Membrane</keyword>
<comment type="caution">
    <text evidence="9">The sequence shown here is derived from an EMBL/GenBank/DDBJ whole genome shotgun (WGS) entry which is preliminary data.</text>
</comment>
<keyword evidence="4" id="KW-1003">Cell membrane</keyword>
<gene>
    <name evidence="9" type="ORF">J416_11992</name>
</gene>
<proteinExistence type="inferred from homology"/>
<dbReference type="Proteomes" id="UP000012283">
    <property type="component" value="Unassembled WGS sequence"/>
</dbReference>
<evidence type="ECO:0000313" key="9">
    <source>
        <dbReference type="EMBL" id="ENH96224.1"/>
    </source>
</evidence>
<protein>
    <submittedName>
        <fullName evidence="9">Glycine betaine transporter</fullName>
    </submittedName>
</protein>
<accession>N4WAB8</accession>
<dbReference type="GO" id="GO:0022857">
    <property type="term" value="F:transmembrane transporter activity"/>
    <property type="evidence" value="ECO:0007669"/>
    <property type="project" value="InterPro"/>
</dbReference>
<organism evidence="9 10">
    <name type="scientific">Gracilibacillus halophilus YIM-C55.5</name>
    <dbReference type="NCBI Taxonomy" id="1308866"/>
    <lineage>
        <taxon>Bacteria</taxon>
        <taxon>Bacillati</taxon>
        <taxon>Bacillota</taxon>
        <taxon>Bacilli</taxon>
        <taxon>Bacillales</taxon>
        <taxon>Bacillaceae</taxon>
        <taxon>Gracilibacillus</taxon>
    </lineage>
</organism>
<evidence type="ECO:0000256" key="4">
    <source>
        <dbReference type="ARBA" id="ARBA00022475"/>
    </source>
</evidence>
<dbReference type="EMBL" id="APML01000055">
    <property type="protein sequence ID" value="ENH96224.1"/>
    <property type="molecule type" value="Genomic_DNA"/>
</dbReference>
<dbReference type="STRING" id="1308866.J416_11992"/>
<feature type="transmembrane region" description="Helical" evidence="8">
    <location>
        <begin position="7"/>
        <end position="25"/>
    </location>
</feature>
<evidence type="ECO:0000256" key="2">
    <source>
        <dbReference type="ARBA" id="ARBA00005658"/>
    </source>
</evidence>
<dbReference type="PANTHER" id="PTHR30047">
    <property type="entry name" value="HIGH-AFFINITY CHOLINE TRANSPORT PROTEIN-RELATED"/>
    <property type="match status" value="1"/>
</dbReference>
<keyword evidence="3" id="KW-0813">Transport</keyword>
<dbReference type="PANTHER" id="PTHR30047:SF7">
    <property type="entry name" value="HIGH-AFFINITY CHOLINE TRANSPORT PROTEIN"/>
    <property type="match status" value="1"/>
</dbReference>
<dbReference type="Pfam" id="PF02028">
    <property type="entry name" value="BCCT"/>
    <property type="match status" value="1"/>
</dbReference>
<evidence type="ECO:0000256" key="6">
    <source>
        <dbReference type="ARBA" id="ARBA00022989"/>
    </source>
</evidence>
<evidence type="ECO:0000256" key="8">
    <source>
        <dbReference type="SAM" id="Phobius"/>
    </source>
</evidence>
<evidence type="ECO:0000256" key="7">
    <source>
        <dbReference type="ARBA" id="ARBA00023136"/>
    </source>
</evidence>
<dbReference type="PATRIC" id="fig|1308866.3.peg.2425"/>
<evidence type="ECO:0000256" key="3">
    <source>
        <dbReference type="ARBA" id="ARBA00022448"/>
    </source>
</evidence>
<comment type="subcellular location">
    <subcellularLocation>
        <location evidence="1">Cell membrane</location>
        <topology evidence="1">Multi-pass membrane protein</topology>
    </subcellularLocation>
</comment>
<dbReference type="InterPro" id="IPR000060">
    <property type="entry name" value="BCCT_transptr"/>
</dbReference>
<reference evidence="9 10" key="1">
    <citation type="submission" date="2013-03" db="EMBL/GenBank/DDBJ databases">
        <title>Draft genome sequence of Gracibacillus halophilus YIM-C55.5, a moderately halophilic and thermophilic organism from the Xiaochaidamu salt lake.</title>
        <authorList>
            <person name="Sugumar T."/>
            <person name="Polireddy D.R."/>
            <person name="Antony A."/>
            <person name="Madhava Y.R."/>
            <person name="Sivakumar N."/>
        </authorList>
    </citation>
    <scope>NUCLEOTIDE SEQUENCE [LARGE SCALE GENOMIC DNA]</scope>
    <source>
        <strain evidence="9 10">YIM-C55.5</strain>
    </source>
</reference>
<feature type="transmembrane region" description="Helical" evidence="8">
    <location>
        <begin position="137"/>
        <end position="157"/>
    </location>
</feature>
<keyword evidence="10" id="KW-1185">Reference proteome</keyword>